<accession>A0A7J7KN12</accession>
<dbReference type="AlphaFoldDB" id="A0A7J7KN12"/>
<gene>
    <name evidence="1" type="ORF">EB796_002143</name>
</gene>
<protein>
    <submittedName>
        <fullName evidence="1">Uncharacterized protein</fullName>
    </submittedName>
</protein>
<keyword evidence="2" id="KW-1185">Reference proteome</keyword>
<reference evidence="1" key="1">
    <citation type="submission" date="2020-06" db="EMBL/GenBank/DDBJ databases">
        <title>Draft genome of Bugula neritina, a colonial animal packing powerful symbionts and potential medicines.</title>
        <authorList>
            <person name="Rayko M."/>
        </authorList>
    </citation>
    <scope>NUCLEOTIDE SEQUENCE [LARGE SCALE GENOMIC DNA]</scope>
    <source>
        <strain evidence="1">Kwan_BN1</strain>
    </source>
</reference>
<dbReference type="Proteomes" id="UP000593567">
    <property type="component" value="Unassembled WGS sequence"/>
</dbReference>
<dbReference type="EMBL" id="VXIV02000240">
    <property type="protein sequence ID" value="KAF6039549.1"/>
    <property type="molecule type" value="Genomic_DNA"/>
</dbReference>
<organism evidence="1 2">
    <name type="scientific">Bugula neritina</name>
    <name type="common">Brown bryozoan</name>
    <name type="synonym">Sertularia neritina</name>
    <dbReference type="NCBI Taxonomy" id="10212"/>
    <lineage>
        <taxon>Eukaryota</taxon>
        <taxon>Metazoa</taxon>
        <taxon>Spiralia</taxon>
        <taxon>Lophotrochozoa</taxon>
        <taxon>Bryozoa</taxon>
        <taxon>Gymnolaemata</taxon>
        <taxon>Cheilostomatida</taxon>
        <taxon>Flustrina</taxon>
        <taxon>Buguloidea</taxon>
        <taxon>Bugulidae</taxon>
        <taxon>Bugula</taxon>
    </lineage>
</organism>
<evidence type="ECO:0000313" key="2">
    <source>
        <dbReference type="Proteomes" id="UP000593567"/>
    </source>
</evidence>
<comment type="caution">
    <text evidence="1">The sequence shown here is derived from an EMBL/GenBank/DDBJ whole genome shotgun (WGS) entry which is preliminary data.</text>
</comment>
<proteinExistence type="predicted"/>
<evidence type="ECO:0000313" key="1">
    <source>
        <dbReference type="EMBL" id="KAF6039549.1"/>
    </source>
</evidence>
<sequence>MNKKFKCRQTTPIYSLHKTGSFQRCTSFLSTMIIQFSFFFISSTYRYIQCQSSCNTASINLSTDLFEMTGQKGLEK</sequence>
<name>A0A7J7KN12_BUGNE</name>